<evidence type="ECO:0000259" key="10">
    <source>
        <dbReference type="PROSITE" id="PS50165"/>
    </source>
</evidence>
<dbReference type="AlphaFoldDB" id="A0A178MTQ4"/>
<dbReference type="SUPFAM" id="SSF82771">
    <property type="entry name" value="GIY-YIG endonuclease"/>
    <property type="match status" value="1"/>
</dbReference>
<feature type="domain" description="UvrC family homology region profile" evidence="10">
    <location>
        <begin position="273"/>
        <end position="503"/>
    </location>
</feature>
<comment type="caution">
    <text evidence="11">The sequence shown here is derived from an EMBL/GenBank/DDBJ whole genome shotgun (WGS) entry which is preliminary data.</text>
</comment>
<protein>
    <recommendedName>
        <fullName evidence="7">UvrABC system protein C</fullName>
        <shortName evidence="7">Protein UvrC</shortName>
    </recommendedName>
    <alternativeName>
        <fullName evidence="7">Excinuclease ABC subunit C</fullName>
    </alternativeName>
</protein>
<evidence type="ECO:0000256" key="7">
    <source>
        <dbReference type="HAMAP-Rule" id="MF_00203"/>
    </source>
</evidence>
<dbReference type="GO" id="GO:0003677">
    <property type="term" value="F:DNA binding"/>
    <property type="evidence" value="ECO:0007669"/>
    <property type="project" value="UniProtKB-UniRule"/>
</dbReference>
<evidence type="ECO:0000256" key="6">
    <source>
        <dbReference type="ARBA" id="ARBA00023236"/>
    </source>
</evidence>
<dbReference type="InterPro" id="IPR000305">
    <property type="entry name" value="GIY-YIG_endonuc"/>
</dbReference>
<evidence type="ECO:0000256" key="4">
    <source>
        <dbReference type="ARBA" id="ARBA00022881"/>
    </source>
</evidence>
<dbReference type="GO" id="GO:0009381">
    <property type="term" value="F:excinuclease ABC activity"/>
    <property type="evidence" value="ECO:0007669"/>
    <property type="project" value="UniProtKB-UniRule"/>
</dbReference>
<organism evidence="11 12">
    <name type="scientific">Magnetospirillum moscoviense</name>
    <dbReference type="NCBI Taxonomy" id="1437059"/>
    <lineage>
        <taxon>Bacteria</taxon>
        <taxon>Pseudomonadati</taxon>
        <taxon>Pseudomonadota</taxon>
        <taxon>Alphaproteobacteria</taxon>
        <taxon>Rhodospirillales</taxon>
        <taxon>Rhodospirillaceae</taxon>
        <taxon>Magnetospirillum</taxon>
    </lineage>
</organism>
<comment type="subunit">
    <text evidence="7">Interacts with UvrB in an incision complex.</text>
</comment>
<proteinExistence type="inferred from homology"/>
<dbReference type="GO" id="GO:0006289">
    <property type="term" value="P:nucleotide-excision repair"/>
    <property type="evidence" value="ECO:0007669"/>
    <property type="project" value="UniProtKB-UniRule"/>
</dbReference>
<comment type="function">
    <text evidence="7">The UvrABC repair system catalyzes the recognition and processing of DNA lesions. UvrC both incises the 5' and 3' sides of the lesion. The N-terminal half is responsible for the 3' incision and the C-terminal half is responsible for the 5' incision.</text>
</comment>
<dbReference type="InterPro" id="IPR010994">
    <property type="entry name" value="RuvA_2-like"/>
</dbReference>
<dbReference type="InterPro" id="IPR004791">
    <property type="entry name" value="UvrC"/>
</dbReference>
<dbReference type="InterPro" id="IPR047296">
    <property type="entry name" value="GIY-YIG_UvrC_Cho"/>
</dbReference>
<dbReference type="SMART" id="SM00465">
    <property type="entry name" value="GIYc"/>
    <property type="match status" value="1"/>
</dbReference>
<dbReference type="InterPro" id="IPR038476">
    <property type="entry name" value="UvrC_RNase_H_dom_sf"/>
</dbReference>
<dbReference type="Proteomes" id="UP000078543">
    <property type="component" value="Unassembled WGS sequence"/>
</dbReference>
<evidence type="ECO:0000256" key="2">
    <source>
        <dbReference type="ARBA" id="ARBA00022763"/>
    </source>
</evidence>
<feature type="domain" description="UVR" evidence="8">
    <location>
        <begin position="222"/>
        <end position="257"/>
    </location>
</feature>
<dbReference type="Pfam" id="PF22920">
    <property type="entry name" value="UvrC_RNaseH"/>
    <property type="match status" value="1"/>
</dbReference>
<keyword evidence="3 7" id="KW-0228">DNA excision</keyword>
<dbReference type="NCBIfam" id="NF001824">
    <property type="entry name" value="PRK00558.1-5"/>
    <property type="match status" value="1"/>
</dbReference>
<evidence type="ECO:0000256" key="1">
    <source>
        <dbReference type="ARBA" id="ARBA00022490"/>
    </source>
</evidence>
<keyword evidence="4 7" id="KW-0267">Excision nuclease</keyword>
<evidence type="ECO:0000259" key="9">
    <source>
        <dbReference type="PROSITE" id="PS50164"/>
    </source>
</evidence>
<dbReference type="InterPro" id="IPR001162">
    <property type="entry name" value="UvrC_RNase_H_dom"/>
</dbReference>
<dbReference type="GO" id="GO:0009380">
    <property type="term" value="C:excinuclease repair complex"/>
    <property type="evidence" value="ECO:0007669"/>
    <property type="project" value="InterPro"/>
</dbReference>
<evidence type="ECO:0000256" key="5">
    <source>
        <dbReference type="ARBA" id="ARBA00023204"/>
    </source>
</evidence>
<dbReference type="FunFam" id="3.30.420.340:FF:000001">
    <property type="entry name" value="UvrABC system protein C"/>
    <property type="match status" value="1"/>
</dbReference>
<dbReference type="NCBIfam" id="TIGR00194">
    <property type="entry name" value="uvrC"/>
    <property type="match status" value="1"/>
</dbReference>
<dbReference type="Pfam" id="PF02151">
    <property type="entry name" value="UVR"/>
    <property type="match status" value="1"/>
</dbReference>
<dbReference type="Pfam" id="PF08459">
    <property type="entry name" value="UvrC_RNaseH_dom"/>
    <property type="match status" value="1"/>
</dbReference>
<dbReference type="InterPro" id="IPR050066">
    <property type="entry name" value="UvrABC_protein_C"/>
</dbReference>
<feature type="domain" description="GIY-YIG" evidence="9">
    <location>
        <begin position="34"/>
        <end position="112"/>
    </location>
</feature>
<keyword evidence="1 7" id="KW-0963">Cytoplasm</keyword>
<dbReference type="EMBL" id="LWQU01000125">
    <property type="protein sequence ID" value="OAN53224.1"/>
    <property type="molecule type" value="Genomic_DNA"/>
</dbReference>
<evidence type="ECO:0000256" key="3">
    <source>
        <dbReference type="ARBA" id="ARBA00022769"/>
    </source>
</evidence>
<dbReference type="SMART" id="SM00278">
    <property type="entry name" value="HhH1"/>
    <property type="match status" value="2"/>
</dbReference>
<reference evidence="11 12" key="1">
    <citation type="submission" date="2016-04" db="EMBL/GenBank/DDBJ databases">
        <title>Draft genome sequence of freshwater magnetotactic bacteria Magnetospirillum marisnigri SP-1 and Magnetospirillum moscoviense BB-1.</title>
        <authorList>
            <person name="Koziaeva V."/>
            <person name="Dziuba M.V."/>
            <person name="Ivanov T.M."/>
            <person name="Kuznetsov B."/>
            <person name="Grouzdev D.S."/>
        </authorList>
    </citation>
    <scope>NUCLEOTIDE SEQUENCE [LARGE SCALE GENOMIC DNA]</scope>
    <source>
        <strain evidence="11 12">BB-1</strain>
    </source>
</reference>
<gene>
    <name evidence="7" type="primary">uvrC</name>
    <name evidence="11" type="ORF">A6A05_09765</name>
</gene>
<dbReference type="Gene3D" id="3.40.1440.10">
    <property type="entry name" value="GIY-YIG endonuclease"/>
    <property type="match status" value="1"/>
</dbReference>
<dbReference type="PROSITE" id="PS50151">
    <property type="entry name" value="UVR"/>
    <property type="match status" value="1"/>
</dbReference>
<keyword evidence="6 7" id="KW-0742">SOS response</keyword>
<dbReference type="SUPFAM" id="SSF46600">
    <property type="entry name" value="C-terminal UvrC-binding domain of UvrB"/>
    <property type="match status" value="1"/>
</dbReference>
<dbReference type="HAMAP" id="MF_00203">
    <property type="entry name" value="UvrC"/>
    <property type="match status" value="1"/>
</dbReference>
<dbReference type="Pfam" id="PF01541">
    <property type="entry name" value="GIY-YIG"/>
    <property type="match status" value="1"/>
</dbReference>
<dbReference type="Gene3D" id="1.10.150.20">
    <property type="entry name" value="5' to 3' exonuclease, C-terminal subdomain"/>
    <property type="match status" value="1"/>
</dbReference>
<dbReference type="GO" id="GO:0009432">
    <property type="term" value="P:SOS response"/>
    <property type="evidence" value="ECO:0007669"/>
    <property type="project" value="UniProtKB-UniRule"/>
</dbReference>
<dbReference type="PANTHER" id="PTHR30562">
    <property type="entry name" value="UVRC/OXIDOREDUCTASE"/>
    <property type="match status" value="1"/>
</dbReference>
<accession>A0A178MTQ4</accession>
<dbReference type="PROSITE" id="PS50164">
    <property type="entry name" value="GIY_YIG"/>
    <property type="match status" value="1"/>
</dbReference>
<dbReference type="OrthoDB" id="9804933at2"/>
<dbReference type="CDD" id="cd10434">
    <property type="entry name" value="GIY-YIG_UvrC_Cho"/>
    <property type="match status" value="1"/>
</dbReference>
<keyword evidence="12" id="KW-1185">Reference proteome</keyword>
<dbReference type="FunFam" id="3.40.1440.10:FF:000001">
    <property type="entry name" value="UvrABC system protein C"/>
    <property type="match status" value="1"/>
</dbReference>
<keyword evidence="2 7" id="KW-0227">DNA damage</keyword>
<sequence length="631" mass="69311">MSEPIIPPIESPLPDGPLAQGVAVIARNLETMPSSPGVYRMLNAKGEPLYVGKAKNLKKRVVAYTRPERQTLRIQRMIAETVAMEVITTHTEVEALLLESSLIKTLGPRYNILLKDDKSFPEILITADHDWPQIVKHRGAHSRKGEYFGPFASAGAVNQTLAALQRAFLLRSCSDQVFATRTRPCLLFQIKRCAAPCADRIDKDTYDGLVAEARAFLSGQSQAVQQDLVARMEAASAMMEYEEAAVFRDRIRALTRIQAHQDIHAAGVVEADVVAMFQGGGLTCVQVFFFRSGCNYGNRAYFPQHAQDQEPGEVMAAFLGQFYADKRPPAEVLTNIEPAEQAIVASALSAKAGRKVVVSWPQRGDKRRLVDHVADNAREALGRRLAESSAQAKLLDGVAELFGLDGPPARIEVYDNSHIQGTNAVGAMIVAGPDGLMKAAYRTFNIRSTELTPGDDYAMMREVLTRRFQRARKEDPDRDKGLWPDLVLIDGGQGQLTVAVEVFAELGLDDVALVAIAKGPDRNAGREQFFMEGRTPFMLPPRDPVLYFLQRLRDEAHRFAIGTHRARRAKGLQTSPLDEVAGIGAKRKKALLHHFGSAREVAAAGLADLSAVPGISQAIAKKIYDHFHPHG</sequence>
<evidence type="ECO:0000313" key="12">
    <source>
        <dbReference type="Proteomes" id="UP000078543"/>
    </source>
</evidence>
<dbReference type="PANTHER" id="PTHR30562:SF1">
    <property type="entry name" value="UVRABC SYSTEM PROTEIN C"/>
    <property type="match status" value="1"/>
</dbReference>
<dbReference type="InterPro" id="IPR035901">
    <property type="entry name" value="GIY-YIG_endonuc_sf"/>
</dbReference>
<dbReference type="InterPro" id="IPR003583">
    <property type="entry name" value="Hlx-hairpin-Hlx_DNA-bd_motif"/>
</dbReference>
<keyword evidence="5 7" id="KW-0234">DNA repair</keyword>
<dbReference type="SUPFAM" id="SSF47781">
    <property type="entry name" value="RuvA domain 2-like"/>
    <property type="match status" value="1"/>
</dbReference>
<dbReference type="Pfam" id="PF14520">
    <property type="entry name" value="HHH_5"/>
    <property type="match status" value="1"/>
</dbReference>
<evidence type="ECO:0000259" key="8">
    <source>
        <dbReference type="PROSITE" id="PS50151"/>
    </source>
</evidence>
<comment type="subcellular location">
    <subcellularLocation>
        <location evidence="7">Cytoplasm</location>
    </subcellularLocation>
</comment>
<dbReference type="PROSITE" id="PS50165">
    <property type="entry name" value="UVRC"/>
    <property type="match status" value="1"/>
</dbReference>
<name>A0A178MTQ4_9PROT</name>
<dbReference type="InterPro" id="IPR001943">
    <property type="entry name" value="UVR_dom"/>
</dbReference>
<comment type="similarity">
    <text evidence="7">Belongs to the UvrC family.</text>
</comment>
<dbReference type="STRING" id="1437059.A6A05_09765"/>
<dbReference type="InterPro" id="IPR036876">
    <property type="entry name" value="UVR_dom_sf"/>
</dbReference>
<dbReference type="GO" id="GO:0005737">
    <property type="term" value="C:cytoplasm"/>
    <property type="evidence" value="ECO:0007669"/>
    <property type="project" value="UniProtKB-SubCell"/>
</dbReference>
<dbReference type="RefSeq" id="WP_068498858.1">
    <property type="nucleotide sequence ID" value="NZ_LWQU01000125.1"/>
</dbReference>
<dbReference type="Gene3D" id="3.30.420.340">
    <property type="entry name" value="UvrC, RNAse H endonuclease domain"/>
    <property type="match status" value="1"/>
</dbReference>
<evidence type="ECO:0000313" key="11">
    <source>
        <dbReference type="EMBL" id="OAN53224.1"/>
    </source>
</evidence>